<dbReference type="RefSeq" id="WP_154544868.1">
    <property type="nucleotide sequence ID" value="NZ_VUMY01000009.1"/>
</dbReference>
<keyword evidence="1 5" id="KW-0547">Nucleotide-binding</keyword>
<organism evidence="7 8">
    <name type="scientific">Mobiluncus porci</name>
    <dbReference type="NCBI Taxonomy" id="2652278"/>
    <lineage>
        <taxon>Bacteria</taxon>
        <taxon>Bacillati</taxon>
        <taxon>Actinomycetota</taxon>
        <taxon>Actinomycetes</taxon>
        <taxon>Actinomycetales</taxon>
        <taxon>Actinomycetaceae</taxon>
        <taxon>Mobiluncus</taxon>
    </lineage>
</organism>
<dbReference type="GO" id="GO:0000725">
    <property type="term" value="P:recombinational repair"/>
    <property type="evidence" value="ECO:0007669"/>
    <property type="project" value="TreeGrafter"/>
</dbReference>
<evidence type="ECO:0000256" key="2">
    <source>
        <dbReference type="ARBA" id="ARBA00022801"/>
    </source>
</evidence>
<name>A0A7K0K2X5_9ACTO</name>
<evidence type="ECO:0000259" key="6">
    <source>
        <dbReference type="PROSITE" id="PS51198"/>
    </source>
</evidence>
<evidence type="ECO:0000313" key="7">
    <source>
        <dbReference type="EMBL" id="MST49833.1"/>
    </source>
</evidence>
<dbReference type="PANTHER" id="PTHR11070">
    <property type="entry name" value="UVRD / RECB / PCRA DNA HELICASE FAMILY MEMBER"/>
    <property type="match status" value="1"/>
</dbReference>
<proteinExistence type="predicted"/>
<gene>
    <name evidence="7" type="ORF">FYJ63_06240</name>
</gene>
<dbReference type="GO" id="GO:0005524">
    <property type="term" value="F:ATP binding"/>
    <property type="evidence" value="ECO:0007669"/>
    <property type="project" value="UniProtKB-UniRule"/>
</dbReference>
<evidence type="ECO:0000256" key="4">
    <source>
        <dbReference type="ARBA" id="ARBA00022840"/>
    </source>
</evidence>
<reference evidence="7 8" key="1">
    <citation type="submission" date="2019-08" db="EMBL/GenBank/DDBJ databases">
        <title>In-depth cultivation of the pig gut microbiome towards novel bacterial diversity and tailored functional studies.</title>
        <authorList>
            <person name="Wylensek D."/>
            <person name="Hitch T.C.A."/>
            <person name="Clavel T."/>
        </authorList>
    </citation>
    <scope>NUCLEOTIDE SEQUENCE [LARGE SCALE GENOMIC DNA]</scope>
    <source>
        <strain evidence="7 8">RF-GAM-744-WT-7</strain>
    </source>
</reference>
<dbReference type="PANTHER" id="PTHR11070:SF45">
    <property type="entry name" value="DNA 3'-5' HELICASE"/>
    <property type="match status" value="1"/>
</dbReference>
<evidence type="ECO:0000256" key="5">
    <source>
        <dbReference type="PROSITE-ProRule" id="PRU00560"/>
    </source>
</evidence>
<dbReference type="GO" id="GO:0003677">
    <property type="term" value="F:DNA binding"/>
    <property type="evidence" value="ECO:0007669"/>
    <property type="project" value="InterPro"/>
</dbReference>
<dbReference type="Gene3D" id="3.40.50.300">
    <property type="entry name" value="P-loop containing nucleotide triphosphate hydrolases"/>
    <property type="match status" value="3"/>
</dbReference>
<protein>
    <submittedName>
        <fullName evidence="7">AAA family ATPase</fullName>
    </submittedName>
</protein>
<dbReference type="InterPro" id="IPR027417">
    <property type="entry name" value="P-loop_NTPase"/>
</dbReference>
<feature type="binding site" evidence="5">
    <location>
        <begin position="222"/>
        <end position="229"/>
    </location>
    <ligand>
        <name>ATP</name>
        <dbReference type="ChEBI" id="CHEBI:30616"/>
    </ligand>
</feature>
<dbReference type="PROSITE" id="PS51198">
    <property type="entry name" value="UVRD_HELICASE_ATP_BIND"/>
    <property type="match status" value="1"/>
</dbReference>
<comment type="caution">
    <text evidence="7">The sequence shown here is derived from an EMBL/GenBank/DDBJ whole genome shotgun (WGS) entry which is preliminary data.</text>
</comment>
<dbReference type="Proteomes" id="UP000442535">
    <property type="component" value="Unassembled WGS sequence"/>
</dbReference>
<feature type="domain" description="UvrD-like helicase ATP-binding" evidence="6">
    <location>
        <begin position="201"/>
        <end position="605"/>
    </location>
</feature>
<dbReference type="Pfam" id="PF13245">
    <property type="entry name" value="AAA_19"/>
    <property type="match status" value="1"/>
</dbReference>
<dbReference type="GO" id="GO:0005829">
    <property type="term" value="C:cytosol"/>
    <property type="evidence" value="ECO:0007669"/>
    <property type="project" value="TreeGrafter"/>
</dbReference>
<keyword evidence="3 5" id="KW-0347">Helicase</keyword>
<keyword evidence="8" id="KW-1185">Reference proteome</keyword>
<dbReference type="InterPro" id="IPR000212">
    <property type="entry name" value="DNA_helicase_UvrD/REP"/>
</dbReference>
<evidence type="ECO:0000313" key="8">
    <source>
        <dbReference type="Proteomes" id="UP000442535"/>
    </source>
</evidence>
<evidence type="ECO:0000256" key="1">
    <source>
        <dbReference type="ARBA" id="ARBA00022741"/>
    </source>
</evidence>
<dbReference type="EMBL" id="VUMY01000009">
    <property type="protein sequence ID" value="MST49833.1"/>
    <property type="molecule type" value="Genomic_DNA"/>
</dbReference>
<dbReference type="AlphaFoldDB" id="A0A7K0K2X5"/>
<dbReference type="SUPFAM" id="SSF52540">
    <property type="entry name" value="P-loop containing nucleoside triphosphate hydrolases"/>
    <property type="match status" value="1"/>
</dbReference>
<keyword evidence="4 5" id="KW-0067">ATP-binding</keyword>
<dbReference type="GO" id="GO:0016787">
    <property type="term" value="F:hydrolase activity"/>
    <property type="evidence" value="ECO:0007669"/>
    <property type="project" value="UniProtKB-UniRule"/>
</dbReference>
<accession>A0A7K0K2X5</accession>
<dbReference type="InterPro" id="IPR014016">
    <property type="entry name" value="UvrD-like_ATP-bd"/>
</dbReference>
<evidence type="ECO:0000256" key="3">
    <source>
        <dbReference type="ARBA" id="ARBA00022806"/>
    </source>
</evidence>
<sequence>MGEPQQDDNLRQSEIAKEQRFVDKAYEALDAWRELYRDQQAKIAAQISANPSARADRDALAAHYGDEAARLESVENHLVFGRLDMENGAKFHIGRVGLRENEEAHPEKSPNASELDDALSHQLLIDWRAKASRPFYQATAIEPMGVAKRRHLGTELRQVVSVEDELLNVDAADETTLQGEGALMAALSKARGGRMHDIVSTIQAEQDRVIRTDLNAFLVVQGGPGTGKTAVALHRAAYLLYAHRDLLDSQGVLVIGPSKTFLRYIERVLPALGETGVVSETIGESFPGVKTVAERPSLRVLKGDTRWIKVAAAAVADLKRPPTETQELILDHVHLTLPVSLVKEAMEAGSHAGSTHNQHWAAYAKFLVRELTTLYGGENARAEDLGWMTEEIRTSPVVRHVINQMFLPASAPELLERLYAYPQYLERIVKKSGVEFHESELQALARPKGSPFTDSDVPILDELAELLGPLPGLTEDAAASRARSAREVERAREAIEAMDLGGGLVNAKMLAAAARGVTNLSPLAERARKDRTWAYGHVVVDEAQELTPMDWHLLLRRCPSRSFTVVGDLNQARDAGGAESWEELLGPAARANPVLAALTINYRTPERIMTLAESVLSAYGHRMLVPSTSARDLEDCLEVTTLEVGAGLEKLVDKTQEILRQELALLEAEVGDGAGKVAVITNLGAEFARGLGLEGKDPLDDQSACLSPQAAKGLEFDVVILVEPAQVARVSLGDLYVAMTRPTRRLHIVKSEILPGLDADV</sequence>
<dbReference type="GO" id="GO:0043138">
    <property type="term" value="F:3'-5' DNA helicase activity"/>
    <property type="evidence" value="ECO:0007669"/>
    <property type="project" value="TreeGrafter"/>
</dbReference>
<keyword evidence="2 5" id="KW-0378">Hydrolase</keyword>